<comment type="caution">
    <text evidence="1">The sequence shown here is derived from an EMBL/GenBank/DDBJ whole genome shotgun (WGS) entry which is preliminary data.</text>
</comment>
<reference evidence="1" key="1">
    <citation type="submission" date="2020-04" db="EMBL/GenBank/DDBJ databases">
        <title>Genome Assembly and Annotation of Botryosphaeria dothidea sdau 11-99, a Latent Pathogen of Apple Fruit Ring Rot in China.</title>
        <authorList>
            <person name="Yu C."/>
            <person name="Diao Y."/>
            <person name="Lu Q."/>
            <person name="Zhao J."/>
            <person name="Cui S."/>
            <person name="Peng C."/>
            <person name="He B."/>
            <person name="Liu H."/>
        </authorList>
    </citation>
    <scope>NUCLEOTIDE SEQUENCE [LARGE SCALE GENOMIC DNA]</scope>
    <source>
        <strain evidence="1">Sdau11-99</strain>
    </source>
</reference>
<evidence type="ECO:0000313" key="1">
    <source>
        <dbReference type="EMBL" id="KAF4313402.1"/>
    </source>
</evidence>
<protein>
    <submittedName>
        <fullName evidence="1">Uncharacterized protein</fullName>
    </submittedName>
</protein>
<organism evidence="1 2">
    <name type="scientific">Botryosphaeria dothidea</name>
    <dbReference type="NCBI Taxonomy" id="55169"/>
    <lineage>
        <taxon>Eukaryota</taxon>
        <taxon>Fungi</taxon>
        <taxon>Dikarya</taxon>
        <taxon>Ascomycota</taxon>
        <taxon>Pezizomycotina</taxon>
        <taxon>Dothideomycetes</taxon>
        <taxon>Dothideomycetes incertae sedis</taxon>
        <taxon>Botryosphaeriales</taxon>
        <taxon>Botryosphaeriaceae</taxon>
        <taxon>Botryosphaeria</taxon>
    </lineage>
</organism>
<evidence type="ECO:0000313" key="2">
    <source>
        <dbReference type="Proteomes" id="UP000572817"/>
    </source>
</evidence>
<dbReference type="PANTHER" id="PTHR40616:SF1">
    <property type="entry name" value="LINALOOL DEHYDRATASE_ISOMERASE DOMAIN-CONTAINING PROTEIN"/>
    <property type="match status" value="1"/>
</dbReference>
<name>A0A8H4J7X8_9PEZI</name>
<sequence length="336" mass="38084">MGTYDPNWREFVGTTLIQVIEEFEDLIGDELVSDIEASLSNAAIGSMRRNGTYPEYDNLILGYSNPGYMRAFMLAWAGKRLNNQTLTEFADLQGKLLLELFTWNSSNTLGEYNAPTYYGMDIYALVAAIKYAPANSTIKSTSRYVLSELWKDIASHYNGYLKNMVSPYDRAYTRDMTTHSSILSMWFWAIFGHEFGPQPPKAETDLLYDIAQAPQVAILAEEAAKYIPETIISELKGTFTDQDRLLNKTIKEDLTSDYVRVATSWISKSLMAGAESIAETENRGDQFVPAIVHWASDPDHKPFPPWVSTCQLPEYDAGRFEHLYIRFVRSISKMAT</sequence>
<keyword evidence="2" id="KW-1185">Reference proteome</keyword>
<dbReference type="PANTHER" id="PTHR40616">
    <property type="entry name" value="LINALOOL DEHYDRATASE_ISOMERASE DOMAIN-CONTAINING PROTEIN"/>
    <property type="match status" value="1"/>
</dbReference>
<dbReference type="AlphaFoldDB" id="A0A8H4J7X8"/>
<accession>A0A8H4J7X8</accession>
<dbReference type="EMBL" id="WWBZ02000001">
    <property type="protein sequence ID" value="KAF4313402.1"/>
    <property type="molecule type" value="Genomic_DNA"/>
</dbReference>
<dbReference type="OrthoDB" id="2580323at2759"/>
<proteinExistence type="predicted"/>
<dbReference type="Proteomes" id="UP000572817">
    <property type="component" value="Unassembled WGS sequence"/>
</dbReference>
<gene>
    <name evidence="1" type="ORF">GTA08_BOTSDO00013</name>
</gene>